<dbReference type="PIRSF" id="PIRSF015601">
    <property type="entry name" value="MTase_slr0722"/>
    <property type="match status" value="1"/>
</dbReference>
<gene>
    <name evidence="15" type="ORF">NIES46_36690</name>
</gene>
<evidence type="ECO:0000313" key="16">
    <source>
        <dbReference type="Proteomes" id="UP000326169"/>
    </source>
</evidence>
<evidence type="ECO:0000256" key="11">
    <source>
        <dbReference type="ARBA" id="ARBA00047944"/>
    </source>
</evidence>
<feature type="domain" description="Ribosomal RNA small subunit methyltransferase E PUA-like" evidence="14">
    <location>
        <begin position="21"/>
        <end position="53"/>
    </location>
</feature>
<dbReference type="CDD" id="cd18084">
    <property type="entry name" value="RsmE-like"/>
    <property type="match status" value="1"/>
</dbReference>
<dbReference type="Pfam" id="PF20260">
    <property type="entry name" value="PUA_4"/>
    <property type="match status" value="1"/>
</dbReference>
<keyword evidence="8 12" id="KW-0808">Transferase</keyword>
<dbReference type="GeneID" id="301684446"/>
<evidence type="ECO:0000256" key="6">
    <source>
        <dbReference type="ARBA" id="ARBA00022552"/>
    </source>
</evidence>
<comment type="subcellular location">
    <subcellularLocation>
        <location evidence="1 12">Cytoplasm</location>
    </subcellularLocation>
</comment>
<evidence type="ECO:0000313" key="15">
    <source>
        <dbReference type="EMBL" id="GCE95603.1"/>
    </source>
</evidence>
<dbReference type="NCBIfam" id="NF008697">
    <property type="entry name" value="PRK11713.4-1"/>
    <property type="match status" value="1"/>
</dbReference>
<keyword evidence="7 12" id="KW-0489">Methyltransferase</keyword>
<reference evidence="15 16" key="1">
    <citation type="journal article" date="2019" name="J Genomics">
        <title>The Draft Genome of a Hydrogen-producing Cyanobacterium, Arthrospira platensis NIES-46.</title>
        <authorList>
            <person name="Suzuki S."/>
            <person name="Yamaguchi H."/>
            <person name="Kawachi M."/>
        </authorList>
    </citation>
    <scope>NUCLEOTIDE SEQUENCE [LARGE SCALE GENOMIC DNA]</scope>
    <source>
        <strain evidence="15 16">NIES-46</strain>
    </source>
</reference>
<evidence type="ECO:0000256" key="10">
    <source>
        <dbReference type="ARBA" id="ARBA00025699"/>
    </source>
</evidence>
<feature type="domain" description="Ribosomal RNA small subunit methyltransferase E methyltransferase" evidence="13">
    <location>
        <begin position="72"/>
        <end position="243"/>
    </location>
</feature>
<dbReference type="SUPFAM" id="SSF88697">
    <property type="entry name" value="PUA domain-like"/>
    <property type="match status" value="1"/>
</dbReference>
<dbReference type="InterPro" id="IPR046887">
    <property type="entry name" value="RsmE_PUA-like"/>
</dbReference>
<dbReference type="InterPro" id="IPR006700">
    <property type="entry name" value="RsmE"/>
</dbReference>
<dbReference type="Gene3D" id="3.40.1280.10">
    <property type="match status" value="1"/>
</dbReference>
<evidence type="ECO:0000256" key="5">
    <source>
        <dbReference type="ARBA" id="ARBA00022490"/>
    </source>
</evidence>
<dbReference type="InterPro" id="IPR015947">
    <property type="entry name" value="PUA-like_sf"/>
</dbReference>
<dbReference type="Pfam" id="PF04452">
    <property type="entry name" value="Methyltrans_RNA"/>
    <property type="match status" value="1"/>
</dbReference>
<keyword evidence="5 12" id="KW-0963">Cytoplasm</keyword>
<evidence type="ECO:0000259" key="13">
    <source>
        <dbReference type="Pfam" id="PF04452"/>
    </source>
</evidence>
<dbReference type="InterPro" id="IPR029026">
    <property type="entry name" value="tRNA_m1G_MTases_N"/>
</dbReference>
<evidence type="ECO:0000256" key="4">
    <source>
        <dbReference type="ARBA" id="ARBA00013673"/>
    </source>
</evidence>
<dbReference type="SUPFAM" id="SSF75217">
    <property type="entry name" value="alpha/beta knot"/>
    <property type="match status" value="1"/>
</dbReference>
<comment type="function">
    <text evidence="10 12">Specifically methylates the N3 position of the uracil ring of uridine 1498 (m3U1498) in 16S rRNA. Acts on the fully assembled 30S ribosomal subunit.</text>
</comment>
<dbReference type="EMBL" id="BIMW01000143">
    <property type="protein sequence ID" value="GCE95603.1"/>
    <property type="molecule type" value="Genomic_DNA"/>
</dbReference>
<dbReference type="EC" id="2.1.1.193" evidence="3 12"/>
<evidence type="ECO:0000256" key="7">
    <source>
        <dbReference type="ARBA" id="ARBA00022603"/>
    </source>
</evidence>
<dbReference type="NCBIfam" id="TIGR00046">
    <property type="entry name" value="RsmE family RNA methyltransferase"/>
    <property type="match status" value="1"/>
</dbReference>
<dbReference type="PANTHER" id="PTHR30027:SF3">
    <property type="entry name" value="16S RRNA (URACIL(1498)-N(3))-METHYLTRANSFERASE"/>
    <property type="match status" value="1"/>
</dbReference>
<accession>A0A5M3T7D2</accession>
<organism evidence="15 16">
    <name type="scientific">Limnospira platensis NIES-46</name>
    <dbReference type="NCBI Taxonomy" id="1236695"/>
    <lineage>
        <taxon>Bacteria</taxon>
        <taxon>Bacillati</taxon>
        <taxon>Cyanobacteriota</taxon>
        <taxon>Cyanophyceae</taxon>
        <taxon>Oscillatoriophycideae</taxon>
        <taxon>Oscillatoriales</taxon>
        <taxon>Sirenicapillariaceae</taxon>
        <taxon>Limnospira</taxon>
    </lineage>
</organism>
<evidence type="ECO:0000256" key="1">
    <source>
        <dbReference type="ARBA" id="ARBA00004496"/>
    </source>
</evidence>
<proteinExistence type="inferred from homology"/>
<comment type="similarity">
    <text evidence="2 12">Belongs to the RNA methyltransferase RsmE family.</text>
</comment>
<sequence length="252" mass="27979">MRELQRIAIAPEQFHDQQVDLTAGQQHYLGRVLRLQQGDRFIILDGRGGWWLAIWKGGQNATVVEPIRVNNELPIPVTLWVSMPKGSGFEEIVRCTTELGVSRLVPIISARTVVVPSPQKLARWRRIATEAAEQSERQILPEITDPLSIQQAWETLSDQGEEVDKYICVARGDFPHLLNCLLASRTGQGKGYVYNSLLLAIGPEGGWTTPEVEEAINRGFQPVSLGSRILRSVTAPMVALSLVAAVSEMDNY</sequence>
<dbReference type="InterPro" id="IPR029028">
    <property type="entry name" value="Alpha/beta_knot_MTases"/>
</dbReference>
<evidence type="ECO:0000256" key="9">
    <source>
        <dbReference type="ARBA" id="ARBA00022691"/>
    </source>
</evidence>
<evidence type="ECO:0000256" key="8">
    <source>
        <dbReference type="ARBA" id="ARBA00022679"/>
    </source>
</evidence>
<evidence type="ECO:0000256" key="3">
    <source>
        <dbReference type="ARBA" id="ARBA00012328"/>
    </source>
</evidence>
<protein>
    <recommendedName>
        <fullName evidence="4 12">Ribosomal RNA small subunit methyltransferase E</fullName>
        <ecNumber evidence="3 12">2.1.1.193</ecNumber>
    </recommendedName>
</protein>
<name>A0A5M3T7D2_LIMPL</name>
<evidence type="ECO:0000256" key="2">
    <source>
        <dbReference type="ARBA" id="ARBA00005528"/>
    </source>
</evidence>
<keyword evidence="6 12" id="KW-0698">rRNA processing</keyword>
<dbReference type="RefSeq" id="WP_006619718.1">
    <property type="nucleotide sequence ID" value="NZ_BIMW01000143.1"/>
</dbReference>
<dbReference type="InterPro" id="IPR046886">
    <property type="entry name" value="RsmE_MTase_dom"/>
</dbReference>
<dbReference type="Proteomes" id="UP000326169">
    <property type="component" value="Unassembled WGS sequence"/>
</dbReference>
<comment type="catalytic activity">
    <reaction evidence="11 12">
        <text>uridine(1498) in 16S rRNA + S-adenosyl-L-methionine = N(3)-methyluridine(1498) in 16S rRNA + S-adenosyl-L-homocysteine + H(+)</text>
        <dbReference type="Rhea" id="RHEA:42920"/>
        <dbReference type="Rhea" id="RHEA-COMP:10283"/>
        <dbReference type="Rhea" id="RHEA-COMP:10284"/>
        <dbReference type="ChEBI" id="CHEBI:15378"/>
        <dbReference type="ChEBI" id="CHEBI:57856"/>
        <dbReference type="ChEBI" id="CHEBI:59789"/>
        <dbReference type="ChEBI" id="CHEBI:65315"/>
        <dbReference type="ChEBI" id="CHEBI:74502"/>
        <dbReference type="EC" id="2.1.1.193"/>
    </reaction>
</comment>
<dbReference type="PANTHER" id="PTHR30027">
    <property type="entry name" value="RIBOSOMAL RNA SMALL SUBUNIT METHYLTRANSFERASE E"/>
    <property type="match status" value="1"/>
</dbReference>
<keyword evidence="16" id="KW-1185">Reference proteome</keyword>
<evidence type="ECO:0000259" key="14">
    <source>
        <dbReference type="Pfam" id="PF20260"/>
    </source>
</evidence>
<comment type="caution">
    <text evidence="15">The sequence shown here is derived from an EMBL/GenBank/DDBJ whole genome shotgun (WGS) entry which is preliminary data.</text>
</comment>
<keyword evidence="9 12" id="KW-0949">S-adenosyl-L-methionine</keyword>
<evidence type="ECO:0000256" key="12">
    <source>
        <dbReference type="PIRNR" id="PIRNR015601"/>
    </source>
</evidence>